<keyword evidence="6" id="KW-0067">ATP-binding</keyword>
<dbReference type="SMART" id="SM00072">
    <property type="entry name" value="GuKc"/>
    <property type="match status" value="1"/>
</dbReference>
<evidence type="ECO:0000256" key="5">
    <source>
        <dbReference type="ARBA" id="ARBA00022777"/>
    </source>
</evidence>
<dbReference type="Pfam" id="PF00625">
    <property type="entry name" value="Guanylate_kin"/>
    <property type="match status" value="1"/>
</dbReference>
<dbReference type="Gene3D" id="2.120.10.80">
    <property type="entry name" value="Kelch-type beta propeller"/>
    <property type="match status" value="1"/>
</dbReference>
<keyword evidence="12" id="KW-1185">Reference proteome</keyword>
<dbReference type="InterPro" id="IPR008144">
    <property type="entry name" value="Guanylate_kin-like_dom"/>
</dbReference>
<dbReference type="CDD" id="cd00071">
    <property type="entry name" value="GMPK"/>
    <property type="match status" value="1"/>
</dbReference>
<comment type="catalytic activity">
    <reaction evidence="7">
        <text>GMP + ATP = GDP + ADP</text>
        <dbReference type="Rhea" id="RHEA:20780"/>
        <dbReference type="ChEBI" id="CHEBI:30616"/>
        <dbReference type="ChEBI" id="CHEBI:58115"/>
        <dbReference type="ChEBI" id="CHEBI:58189"/>
        <dbReference type="ChEBI" id="CHEBI:456216"/>
        <dbReference type="EC" id="2.7.4.8"/>
    </reaction>
</comment>
<evidence type="ECO:0000259" key="10">
    <source>
        <dbReference type="PROSITE" id="PS50052"/>
    </source>
</evidence>
<dbReference type="Gene3D" id="3.40.50.300">
    <property type="entry name" value="P-loop containing nucleotide triphosphate hydrolases"/>
    <property type="match status" value="1"/>
</dbReference>
<proteinExistence type="inferred from homology"/>
<reference evidence="11" key="1">
    <citation type="submission" date="2022-03" db="EMBL/GenBank/DDBJ databases">
        <title>A functionally conserved STORR gene fusion in Papaver species that diverged 16.8 million years ago.</title>
        <authorList>
            <person name="Catania T."/>
        </authorList>
    </citation>
    <scope>NUCLEOTIDE SEQUENCE</scope>
    <source>
        <strain evidence="11">S-191538</strain>
    </source>
</reference>
<dbReference type="PANTHER" id="PTHR23117">
    <property type="entry name" value="GUANYLATE KINASE-RELATED"/>
    <property type="match status" value="1"/>
</dbReference>
<dbReference type="InterPro" id="IPR015915">
    <property type="entry name" value="Kelch-typ_b-propeller"/>
</dbReference>
<dbReference type="InterPro" id="IPR008145">
    <property type="entry name" value="GK/Ca_channel_bsu"/>
</dbReference>
<dbReference type="InterPro" id="IPR027417">
    <property type="entry name" value="P-loop_NTPase"/>
</dbReference>
<sequence length="419" mass="45664">MGEIQADFFEGVGDDSLPFEFDTQSIDGTITTVGDKIYVIGGGSNDETDGIDVRIFNKSKGKWDVPTTLGTKPAQCKGHSAVLLNNDRILILKKDSTPDDCTWFLEVDTPYVREKKEKMGTEVVAWSKGVKAHAPKPIVISGPSGVGKGTLISKLMKEFPSTFGFSVSHTTRAPREKEVDGVHYHFAERTSMEKEIRDGKFLESASVHGNLYGTSIEAVEVVSDAGKRCVLDIDVQGARSVRTCSLDAIYIFICPPSFEELEKRLRARGTETEEQVQKRLRNAKIELEEGKSSGLFDHILVNCDLEICYQTLKKLLGLDGCTGTTPIDGSSVKNVELPNGHSISEVNQKIFIHCVTADPGKKNLFVLDVSSLKGGAPGRTRGLNMYAIDPFANCLNGGLKETNCLNGGLERDANGIILT</sequence>
<dbReference type="PANTHER" id="PTHR23117:SF13">
    <property type="entry name" value="GUANYLATE KINASE"/>
    <property type="match status" value="1"/>
</dbReference>
<dbReference type="GO" id="GO:0005524">
    <property type="term" value="F:ATP binding"/>
    <property type="evidence" value="ECO:0007669"/>
    <property type="project" value="UniProtKB-KW"/>
</dbReference>
<comment type="similarity">
    <text evidence="1">Belongs to the guanylate kinase family.</text>
</comment>
<dbReference type="NCBIfam" id="TIGR03263">
    <property type="entry name" value="guanyl_kin"/>
    <property type="match status" value="1"/>
</dbReference>
<dbReference type="EC" id="2.7.4.8" evidence="2"/>
<dbReference type="GO" id="GO:0005829">
    <property type="term" value="C:cytosol"/>
    <property type="evidence" value="ECO:0007669"/>
    <property type="project" value="TreeGrafter"/>
</dbReference>
<comment type="caution">
    <text evidence="11">The sequence shown here is derived from an EMBL/GenBank/DDBJ whole genome shotgun (WGS) entry which is preliminary data.</text>
</comment>
<evidence type="ECO:0000256" key="2">
    <source>
        <dbReference type="ARBA" id="ARBA00012961"/>
    </source>
</evidence>
<evidence type="ECO:0000256" key="4">
    <source>
        <dbReference type="ARBA" id="ARBA00022741"/>
    </source>
</evidence>
<dbReference type="Proteomes" id="UP001177140">
    <property type="component" value="Unassembled WGS sequence"/>
</dbReference>
<evidence type="ECO:0000256" key="7">
    <source>
        <dbReference type="ARBA" id="ARBA00048594"/>
    </source>
</evidence>
<feature type="domain" description="Guanylate kinase-like" evidence="10">
    <location>
        <begin position="135"/>
        <end position="317"/>
    </location>
</feature>
<dbReference type="PROSITE" id="PS50052">
    <property type="entry name" value="GUANYLATE_KINASE_2"/>
    <property type="match status" value="1"/>
</dbReference>
<dbReference type="FunFam" id="3.40.50.300:FF:000776">
    <property type="entry name" value="Guanylate kinase 2"/>
    <property type="match status" value="1"/>
</dbReference>
<dbReference type="InterPro" id="IPR017665">
    <property type="entry name" value="Guanylate_kinase"/>
</dbReference>
<dbReference type="Gene3D" id="3.30.63.10">
    <property type="entry name" value="Guanylate Kinase phosphate binding domain"/>
    <property type="match status" value="1"/>
</dbReference>
<evidence type="ECO:0000256" key="8">
    <source>
        <dbReference type="ARBA" id="ARBA00067520"/>
    </source>
</evidence>
<dbReference type="SUPFAM" id="SSF52540">
    <property type="entry name" value="P-loop containing nucleoside triphosphate hydrolases"/>
    <property type="match status" value="1"/>
</dbReference>
<accession>A0AA41SG37</accession>
<dbReference type="FunFam" id="3.30.63.10:FF:000002">
    <property type="entry name" value="Guanylate kinase 1"/>
    <property type="match status" value="1"/>
</dbReference>
<keyword evidence="3" id="KW-0808">Transferase</keyword>
<evidence type="ECO:0000256" key="6">
    <source>
        <dbReference type="ARBA" id="ARBA00022840"/>
    </source>
</evidence>
<evidence type="ECO:0000256" key="1">
    <source>
        <dbReference type="ARBA" id="ARBA00005790"/>
    </source>
</evidence>
<dbReference type="EMBL" id="JAJJMA010152788">
    <property type="protein sequence ID" value="MCL7035054.1"/>
    <property type="molecule type" value="Genomic_DNA"/>
</dbReference>
<evidence type="ECO:0000256" key="3">
    <source>
        <dbReference type="ARBA" id="ARBA00022679"/>
    </source>
</evidence>
<evidence type="ECO:0000256" key="9">
    <source>
        <dbReference type="ARBA" id="ARBA00081967"/>
    </source>
</evidence>
<dbReference type="AlphaFoldDB" id="A0AA41SG37"/>
<protein>
    <recommendedName>
        <fullName evidence="8">Guanylate kinase 1</fullName>
        <ecNumber evidence="2">2.7.4.8</ecNumber>
    </recommendedName>
    <alternativeName>
        <fullName evidence="9">GMP kinase 1</fullName>
    </alternativeName>
</protein>
<evidence type="ECO:0000313" key="11">
    <source>
        <dbReference type="EMBL" id="MCL7035054.1"/>
    </source>
</evidence>
<dbReference type="GO" id="GO:0004385">
    <property type="term" value="F:GMP kinase activity"/>
    <property type="evidence" value="ECO:0007669"/>
    <property type="project" value="UniProtKB-EC"/>
</dbReference>
<dbReference type="SUPFAM" id="SSF50965">
    <property type="entry name" value="Galactose oxidase, central domain"/>
    <property type="match status" value="1"/>
</dbReference>
<evidence type="ECO:0000313" key="12">
    <source>
        <dbReference type="Proteomes" id="UP001177140"/>
    </source>
</evidence>
<gene>
    <name evidence="11" type="ORF">MKW94_025472</name>
</gene>
<name>A0AA41SG37_PAPNU</name>
<keyword evidence="5" id="KW-0418">Kinase</keyword>
<keyword evidence="4" id="KW-0547">Nucleotide-binding</keyword>
<dbReference type="InterPro" id="IPR011043">
    <property type="entry name" value="Gal_Oxase/kelch_b-propeller"/>
</dbReference>
<organism evidence="11 12">
    <name type="scientific">Papaver nudicaule</name>
    <name type="common">Iceland poppy</name>
    <dbReference type="NCBI Taxonomy" id="74823"/>
    <lineage>
        <taxon>Eukaryota</taxon>
        <taxon>Viridiplantae</taxon>
        <taxon>Streptophyta</taxon>
        <taxon>Embryophyta</taxon>
        <taxon>Tracheophyta</taxon>
        <taxon>Spermatophyta</taxon>
        <taxon>Magnoliopsida</taxon>
        <taxon>Ranunculales</taxon>
        <taxon>Papaveraceae</taxon>
        <taxon>Papaveroideae</taxon>
        <taxon>Papaver</taxon>
    </lineage>
</organism>